<evidence type="ECO:0000256" key="7">
    <source>
        <dbReference type="ARBA" id="ARBA00023136"/>
    </source>
</evidence>
<protein>
    <recommendedName>
        <fullName evidence="2 12">Adenosine receptor A3</fullName>
    </recommendedName>
</protein>
<feature type="transmembrane region" description="Helical" evidence="12">
    <location>
        <begin position="177"/>
        <end position="204"/>
    </location>
</feature>
<keyword evidence="9 12" id="KW-0675">Receptor</keyword>
<keyword evidence="11 12" id="KW-0807">Transducer</keyword>
<feature type="transmembrane region" description="Helical" evidence="12">
    <location>
        <begin position="266"/>
        <end position="286"/>
    </location>
</feature>
<reference evidence="14" key="2">
    <citation type="submission" date="2025-08" db="UniProtKB">
        <authorList>
            <consortium name="Ensembl"/>
        </authorList>
    </citation>
    <scope>IDENTIFICATION</scope>
</reference>
<dbReference type="GeneTree" id="ENSGT01030000234555"/>
<evidence type="ECO:0000259" key="13">
    <source>
        <dbReference type="PROSITE" id="PS50262"/>
    </source>
</evidence>
<dbReference type="GO" id="GO:0045202">
    <property type="term" value="C:synapse"/>
    <property type="evidence" value="ECO:0007669"/>
    <property type="project" value="TreeGrafter"/>
</dbReference>
<dbReference type="PROSITE" id="PS00237">
    <property type="entry name" value="G_PROTEIN_RECEP_F1_1"/>
    <property type="match status" value="1"/>
</dbReference>
<evidence type="ECO:0000256" key="1">
    <source>
        <dbReference type="ARBA" id="ARBA00004651"/>
    </source>
</evidence>
<dbReference type="PANTHER" id="PTHR24246">
    <property type="entry name" value="OLFACTORY RECEPTOR AND ADENOSINE RECEPTOR"/>
    <property type="match status" value="1"/>
</dbReference>
<proteinExistence type="inferred from homology"/>
<evidence type="ECO:0000256" key="8">
    <source>
        <dbReference type="ARBA" id="ARBA00023157"/>
    </source>
</evidence>
<dbReference type="Proteomes" id="UP000694620">
    <property type="component" value="Chromosome 3"/>
</dbReference>
<dbReference type="InterPro" id="IPR000466">
    <property type="entry name" value="Adeno_A3_rcpt"/>
</dbReference>
<dbReference type="InterPro" id="IPR001634">
    <property type="entry name" value="Adenosn_rcpt"/>
</dbReference>
<sequence>MTYRYLSGTMLEPLMITYIFAEVLISVATLVGNLLVVWAVKVNPGLQAATFYLIFSLAMADVAVGAVAIPIAILISLRIRMSFHGCLFCCCLICMLTQGSIIFLTGIAVDRYLRVKMPVRYRTTVTKRRAMMAAVFCCLLSIILGLIPMMGWHNQQKKNISETIECTFTTVMSMEYIVYFNFFVVILLPLLIMLCLYTSVFFTIKQQLTSTLGKCFSSKKYYQKELKLAKSLVLILLLFTVCWIPLPIINAVSLFCNVCYMPPAALYLFILLSHANSAMNPIVYALRIKKFRVTFWKIWQCYVSGVENTDQSQVHGSTVQSFTAERSEST</sequence>
<dbReference type="Ensembl" id="ENSECRT00000007818.1">
    <property type="protein sequence ID" value="ENSECRP00000007695.1"/>
    <property type="gene ID" value="ENSECRG00000005127.1"/>
</dbReference>
<dbReference type="InterPro" id="IPR017452">
    <property type="entry name" value="GPCR_Rhodpsn_7TM"/>
</dbReference>
<reference evidence="14" key="3">
    <citation type="submission" date="2025-09" db="UniProtKB">
        <authorList>
            <consortium name="Ensembl"/>
        </authorList>
    </citation>
    <scope>IDENTIFICATION</scope>
</reference>
<dbReference type="GO" id="GO:0001609">
    <property type="term" value="F:G protein-coupled adenosine receptor activity"/>
    <property type="evidence" value="ECO:0007669"/>
    <property type="project" value="UniProtKB-UniRule"/>
</dbReference>
<evidence type="ECO:0000313" key="15">
    <source>
        <dbReference type="Proteomes" id="UP000694620"/>
    </source>
</evidence>
<comment type="subcellular location">
    <subcellularLocation>
        <location evidence="1 12">Cell membrane</location>
        <topology evidence="1 12">Multi-pass membrane protein</topology>
    </subcellularLocation>
</comment>
<dbReference type="Gene3D" id="1.20.1070.10">
    <property type="entry name" value="Rhodopsin 7-helix transmembrane proteins"/>
    <property type="match status" value="1"/>
</dbReference>
<comment type="similarity">
    <text evidence="12">Belongs to the G-protein coupled receptor 1 family.</text>
</comment>
<dbReference type="PROSITE" id="PS50262">
    <property type="entry name" value="G_PROTEIN_RECEP_F1_2"/>
    <property type="match status" value="1"/>
</dbReference>
<dbReference type="GO" id="GO:0005886">
    <property type="term" value="C:plasma membrane"/>
    <property type="evidence" value="ECO:0007669"/>
    <property type="project" value="UniProtKB-SubCell"/>
</dbReference>
<evidence type="ECO:0000256" key="11">
    <source>
        <dbReference type="ARBA" id="ARBA00023224"/>
    </source>
</evidence>
<evidence type="ECO:0000256" key="10">
    <source>
        <dbReference type="ARBA" id="ARBA00023180"/>
    </source>
</evidence>
<evidence type="ECO:0000256" key="12">
    <source>
        <dbReference type="RuleBase" id="RU201114"/>
    </source>
</evidence>
<evidence type="ECO:0000256" key="3">
    <source>
        <dbReference type="ARBA" id="ARBA00022475"/>
    </source>
</evidence>
<feature type="transmembrane region" description="Helical" evidence="12">
    <location>
        <begin position="130"/>
        <end position="152"/>
    </location>
</feature>
<keyword evidence="6 12" id="KW-0297">G-protein coupled receptor</keyword>
<evidence type="ECO:0000256" key="4">
    <source>
        <dbReference type="ARBA" id="ARBA00022692"/>
    </source>
</evidence>
<accession>A0A8C4RU73</accession>
<keyword evidence="15" id="KW-1185">Reference proteome</keyword>
<keyword evidence="10 12" id="KW-0325">Glycoprotein</keyword>
<dbReference type="InterPro" id="IPR000276">
    <property type="entry name" value="GPCR_Rhodpsn"/>
</dbReference>
<evidence type="ECO:0000256" key="9">
    <source>
        <dbReference type="ARBA" id="ARBA00023170"/>
    </source>
</evidence>
<dbReference type="PRINTS" id="PR00424">
    <property type="entry name" value="ADENOSINER"/>
</dbReference>
<organism evidence="14 15">
    <name type="scientific">Erpetoichthys calabaricus</name>
    <name type="common">Rope fish</name>
    <name type="synonym">Calamoichthys calabaricus</name>
    <dbReference type="NCBI Taxonomy" id="27687"/>
    <lineage>
        <taxon>Eukaryota</taxon>
        <taxon>Metazoa</taxon>
        <taxon>Chordata</taxon>
        <taxon>Craniata</taxon>
        <taxon>Vertebrata</taxon>
        <taxon>Euteleostomi</taxon>
        <taxon>Actinopterygii</taxon>
        <taxon>Polypteriformes</taxon>
        <taxon>Polypteridae</taxon>
        <taxon>Erpetoichthys</taxon>
    </lineage>
</organism>
<dbReference type="Pfam" id="PF00001">
    <property type="entry name" value="7tm_1"/>
    <property type="match status" value="1"/>
</dbReference>
<feature type="transmembrane region" description="Helical" evidence="12">
    <location>
        <begin position="52"/>
        <end position="75"/>
    </location>
</feature>
<dbReference type="SUPFAM" id="SSF81321">
    <property type="entry name" value="Family A G protein-coupled receptor-like"/>
    <property type="match status" value="1"/>
</dbReference>
<feature type="transmembrane region" description="Helical" evidence="12">
    <location>
        <begin position="15"/>
        <end position="40"/>
    </location>
</feature>
<name>A0A8C4RU73_ERPCA</name>
<feature type="transmembrane region" description="Helical" evidence="12">
    <location>
        <begin position="228"/>
        <end position="246"/>
    </location>
</feature>
<feature type="domain" description="G-protein coupled receptors family 1 profile" evidence="13">
    <location>
        <begin position="32"/>
        <end position="284"/>
    </location>
</feature>
<keyword evidence="8 12" id="KW-1015">Disulfide bond</keyword>
<evidence type="ECO:0000256" key="2">
    <source>
        <dbReference type="ARBA" id="ARBA00021738"/>
    </source>
</evidence>
<keyword evidence="7 12" id="KW-0472">Membrane</keyword>
<dbReference type="GO" id="GO:0030425">
    <property type="term" value="C:dendrite"/>
    <property type="evidence" value="ECO:0007669"/>
    <property type="project" value="TreeGrafter"/>
</dbReference>
<reference evidence="14" key="1">
    <citation type="submission" date="2021-06" db="EMBL/GenBank/DDBJ databases">
        <authorList>
            <consortium name="Wellcome Sanger Institute Data Sharing"/>
        </authorList>
    </citation>
    <scope>NUCLEOTIDE SEQUENCE [LARGE SCALE GENOMIC DNA]</scope>
</reference>
<keyword evidence="5 12" id="KW-1133">Transmembrane helix</keyword>
<dbReference type="AlphaFoldDB" id="A0A8C4RU73"/>
<evidence type="ECO:0000256" key="6">
    <source>
        <dbReference type="ARBA" id="ARBA00023040"/>
    </source>
</evidence>
<dbReference type="PRINTS" id="PR00555">
    <property type="entry name" value="ADENOSINEA3R"/>
</dbReference>
<gene>
    <name evidence="14" type="primary">LOC114647978</name>
</gene>
<dbReference type="SMART" id="SM01381">
    <property type="entry name" value="7TM_GPCR_Srsx"/>
    <property type="match status" value="1"/>
</dbReference>
<keyword evidence="3 12" id="KW-1003">Cell membrane</keyword>
<keyword evidence="4 12" id="KW-0812">Transmembrane</keyword>
<evidence type="ECO:0000313" key="14">
    <source>
        <dbReference type="Ensembl" id="ENSECRP00000007695.1"/>
    </source>
</evidence>
<dbReference type="PRINTS" id="PR00237">
    <property type="entry name" value="GPCRRHODOPSN"/>
</dbReference>
<dbReference type="PANTHER" id="PTHR24246:SF52">
    <property type="entry name" value="ADENOSINE RECEPTOR A1-LIKE"/>
    <property type="match status" value="1"/>
</dbReference>
<comment type="function">
    <text evidence="12">Receptor for adenosine. The activity of this receptor is mediated by G proteins which inhibit adenylyl cyclase.</text>
</comment>
<evidence type="ECO:0000256" key="5">
    <source>
        <dbReference type="ARBA" id="ARBA00022989"/>
    </source>
</evidence>
<feature type="transmembrane region" description="Helical" evidence="12">
    <location>
        <begin position="81"/>
        <end position="109"/>
    </location>
</feature>